<sequence length="256" mass="29192">MTTTPFSTRKAFIESLGATCRNWTWSWSFINEQERKIIFGAWDINTNAGRALILSDDWEIENGRRNSGYSQSMEHLRLVAEEGYELHTFKIMHSDELQDEDGRGPAKIKRFERSIERKWLSYEDGDWYACDEPPVAMIPEEVIESEFFSEGAVREIKVNAYERNAQAREACIRHHGAVCAACRFDFGAVYGEVAEGLIHVHHIIPLSKIGAEYQLNPVTDLIPLCPNCHAVVHRRSDVMSIEQLRKCLASTAASLE</sequence>
<dbReference type="GO" id="GO:0004519">
    <property type="term" value="F:endonuclease activity"/>
    <property type="evidence" value="ECO:0007669"/>
    <property type="project" value="UniProtKB-KW"/>
</dbReference>
<dbReference type="Proteomes" id="UP000050349">
    <property type="component" value="Unassembled WGS sequence"/>
</dbReference>
<evidence type="ECO:0000259" key="1">
    <source>
        <dbReference type="Pfam" id="PF01844"/>
    </source>
</evidence>
<feature type="domain" description="HNH" evidence="1">
    <location>
        <begin position="196"/>
        <end position="234"/>
    </location>
</feature>
<keyword evidence="2" id="KW-0255">Endonuclease</keyword>
<dbReference type="GO" id="GO:0008270">
    <property type="term" value="F:zinc ion binding"/>
    <property type="evidence" value="ECO:0007669"/>
    <property type="project" value="InterPro"/>
</dbReference>
<dbReference type="RefSeq" id="WP_057397957.1">
    <property type="nucleotide sequence ID" value="NZ_LJXB01000076.1"/>
</dbReference>
<evidence type="ECO:0000313" key="3">
    <source>
        <dbReference type="Proteomes" id="UP000050349"/>
    </source>
</evidence>
<dbReference type="AlphaFoldDB" id="A0A0P8XI19"/>
<gene>
    <name evidence="2" type="ORF">AN403_3098</name>
</gene>
<comment type="caution">
    <text evidence="2">The sequence shown here is derived from an EMBL/GenBank/DDBJ whole genome shotgun (WGS) entry which is preliminary data.</text>
</comment>
<dbReference type="Pfam" id="PF01844">
    <property type="entry name" value="HNH"/>
    <property type="match status" value="1"/>
</dbReference>
<dbReference type="PATRIC" id="fig|294.162.peg.2880"/>
<accession>A0A0P8XI19</accession>
<keyword evidence="2" id="KW-0378">Hydrolase</keyword>
<protein>
    <submittedName>
        <fullName evidence="2">HNH endonuclease family protein</fullName>
    </submittedName>
</protein>
<name>A0A0P8XI19_PSEFL</name>
<reference evidence="2 3" key="1">
    <citation type="submission" date="2015-09" db="EMBL/GenBank/DDBJ databases">
        <authorList>
            <person name="Jackson K.R."/>
            <person name="Lunt B.L."/>
            <person name="Fisher J.N.B."/>
            <person name="Gardner A.V."/>
            <person name="Bailey M.E."/>
            <person name="Deus L.M."/>
            <person name="Earl A.S."/>
            <person name="Gibby P.D."/>
            <person name="Hartmann K.A."/>
            <person name="Liu J.E."/>
            <person name="Manci A.M."/>
            <person name="Nielsen D.A."/>
            <person name="Solomon M.B."/>
            <person name="Breakwell D.P."/>
            <person name="Burnett S.H."/>
            <person name="Grose J.H."/>
        </authorList>
    </citation>
    <scope>NUCLEOTIDE SEQUENCE [LARGE SCALE GENOMIC DNA]</scope>
    <source>
        <strain evidence="2 3">S613</strain>
    </source>
</reference>
<dbReference type="Gene3D" id="1.10.30.50">
    <property type="match status" value="1"/>
</dbReference>
<proteinExistence type="predicted"/>
<dbReference type="InterPro" id="IPR002711">
    <property type="entry name" value="HNH"/>
</dbReference>
<dbReference type="InterPro" id="IPR003615">
    <property type="entry name" value="HNH_nuc"/>
</dbReference>
<dbReference type="EMBL" id="LJXB01000076">
    <property type="protein sequence ID" value="KPU59527.1"/>
    <property type="molecule type" value="Genomic_DNA"/>
</dbReference>
<dbReference type="CDD" id="cd00085">
    <property type="entry name" value="HNHc"/>
    <property type="match status" value="1"/>
</dbReference>
<dbReference type="OrthoDB" id="9802640at2"/>
<organism evidence="2 3">
    <name type="scientific">Pseudomonas fluorescens</name>
    <dbReference type="NCBI Taxonomy" id="294"/>
    <lineage>
        <taxon>Bacteria</taxon>
        <taxon>Pseudomonadati</taxon>
        <taxon>Pseudomonadota</taxon>
        <taxon>Gammaproteobacteria</taxon>
        <taxon>Pseudomonadales</taxon>
        <taxon>Pseudomonadaceae</taxon>
        <taxon>Pseudomonas</taxon>
    </lineage>
</organism>
<evidence type="ECO:0000313" key="2">
    <source>
        <dbReference type="EMBL" id="KPU59527.1"/>
    </source>
</evidence>
<keyword evidence="2" id="KW-0540">Nuclease</keyword>
<dbReference type="GO" id="GO:0003676">
    <property type="term" value="F:nucleic acid binding"/>
    <property type="evidence" value="ECO:0007669"/>
    <property type="project" value="InterPro"/>
</dbReference>